<evidence type="ECO:0000313" key="2">
    <source>
        <dbReference type="Proteomes" id="UP001248819"/>
    </source>
</evidence>
<dbReference type="Proteomes" id="UP001248819">
    <property type="component" value="Unassembled WGS sequence"/>
</dbReference>
<protein>
    <submittedName>
        <fullName evidence="1">Uncharacterized protein</fullName>
    </submittedName>
</protein>
<gene>
    <name evidence="1" type="ORF">RM529_17505</name>
</gene>
<dbReference type="RefSeq" id="WP_229418428.1">
    <property type="nucleotide sequence ID" value="NZ_JAVRHP010000258.1"/>
</dbReference>
<name>A0ABU3D0K7_9FLAO</name>
<proteinExistence type="predicted"/>
<accession>A0ABU3D0K7</accession>
<organism evidence="1 2">
    <name type="scientific">Autumnicola edwardsiae</name>
    <dbReference type="NCBI Taxonomy" id="3075594"/>
    <lineage>
        <taxon>Bacteria</taxon>
        <taxon>Pseudomonadati</taxon>
        <taxon>Bacteroidota</taxon>
        <taxon>Flavobacteriia</taxon>
        <taxon>Flavobacteriales</taxon>
        <taxon>Flavobacteriaceae</taxon>
        <taxon>Autumnicola</taxon>
    </lineage>
</organism>
<comment type="caution">
    <text evidence="1">The sequence shown here is derived from an EMBL/GenBank/DDBJ whole genome shotgun (WGS) entry which is preliminary data.</text>
</comment>
<dbReference type="EMBL" id="JAVRHP010000258">
    <property type="protein sequence ID" value="MDT0651942.1"/>
    <property type="molecule type" value="Genomic_DNA"/>
</dbReference>
<keyword evidence="2" id="KW-1185">Reference proteome</keyword>
<reference evidence="1 2" key="1">
    <citation type="submission" date="2023-09" db="EMBL/GenBank/DDBJ databases">
        <authorList>
            <person name="Rey-Velasco X."/>
        </authorList>
    </citation>
    <scope>NUCLEOTIDE SEQUENCE [LARGE SCALE GENOMIC DNA]</scope>
    <source>
        <strain evidence="1 2">F297</strain>
    </source>
</reference>
<sequence length="47" mass="5238">MKNNICPSALAINEFAVGKHITAIKNKGFLVRHGDTRGSWEINLDEK</sequence>
<evidence type="ECO:0000313" key="1">
    <source>
        <dbReference type="EMBL" id="MDT0651942.1"/>
    </source>
</evidence>